<protein>
    <recommendedName>
        <fullName evidence="7">Prepilin type IV endopeptidase peptidase domain-containing protein</fullName>
    </recommendedName>
</protein>
<dbReference type="EMBL" id="MELK01000054">
    <property type="protein sequence ID" value="OFW55417.1"/>
    <property type="molecule type" value="Genomic_DNA"/>
</dbReference>
<keyword evidence="5 6" id="KW-0472">Membrane</keyword>
<dbReference type="Pfam" id="PF01478">
    <property type="entry name" value="Peptidase_A24"/>
    <property type="match status" value="1"/>
</dbReference>
<dbReference type="GO" id="GO:0004190">
    <property type="term" value="F:aspartic-type endopeptidase activity"/>
    <property type="evidence" value="ECO:0007669"/>
    <property type="project" value="InterPro"/>
</dbReference>
<keyword evidence="3 6" id="KW-0812">Transmembrane</keyword>
<evidence type="ECO:0000256" key="6">
    <source>
        <dbReference type="SAM" id="Phobius"/>
    </source>
</evidence>
<dbReference type="InterPro" id="IPR000045">
    <property type="entry name" value="Prepilin_IV_endopep_pep"/>
</dbReference>
<dbReference type="STRING" id="1797197.A2Y75_09880"/>
<dbReference type="Gene3D" id="1.20.120.1220">
    <property type="match status" value="1"/>
</dbReference>
<evidence type="ECO:0000259" key="7">
    <source>
        <dbReference type="Pfam" id="PF01478"/>
    </source>
</evidence>
<comment type="subcellular location">
    <subcellularLocation>
        <location evidence="1">Cell membrane</location>
        <topology evidence="1">Multi-pass membrane protein</topology>
    </subcellularLocation>
</comment>
<feature type="transmembrane region" description="Helical" evidence="6">
    <location>
        <begin position="130"/>
        <end position="152"/>
    </location>
</feature>
<proteinExistence type="predicted"/>
<feature type="transmembrane region" description="Helical" evidence="6">
    <location>
        <begin position="93"/>
        <end position="118"/>
    </location>
</feature>
<evidence type="ECO:0000256" key="2">
    <source>
        <dbReference type="ARBA" id="ARBA00022475"/>
    </source>
</evidence>
<evidence type="ECO:0000256" key="5">
    <source>
        <dbReference type="ARBA" id="ARBA00023136"/>
    </source>
</evidence>
<comment type="caution">
    <text evidence="8">The sequence shown here is derived from an EMBL/GenBank/DDBJ whole genome shotgun (WGS) entry which is preliminary data.</text>
</comment>
<name>A0A1F2WF16_9ACTN</name>
<dbReference type="PANTHER" id="PTHR36506">
    <property type="entry name" value="PREFLAGELLIN PEPTIDASE"/>
    <property type="match status" value="1"/>
</dbReference>
<keyword evidence="2" id="KW-1003">Cell membrane</keyword>
<reference evidence="8 9" key="1">
    <citation type="journal article" date="2016" name="Nat. Commun.">
        <title>Thousands of microbial genomes shed light on interconnected biogeochemical processes in an aquifer system.</title>
        <authorList>
            <person name="Anantharaman K."/>
            <person name="Brown C.T."/>
            <person name="Hug L.A."/>
            <person name="Sharon I."/>
            <person name="Castelle C.J."/>
            <person name="Probst A.J."/>
            <person name="Thomas B.C."/>
            <person name="Singh A."/>
            <person name="Wilkins M.J."/>
            <person name="Karaoz U."/>
            <person name="Brodie E.L."/>
            <person name="Williams K.H."/>
            <person name="Hubbard S.S."/>
            <person name="Banfield J.F."/>
        </authorList>
    </citation>
    <scope>NUCLEOTIDE SEQUENCE [LARGE SCALE GENOMIC DNA]</scope>
</reference>
<evidence type="ECO:0000256" key="1">
    <source>
        <dbReference type="ARBA" id="ARBA00004651"/>
    </source>
</evidence>
<dbReference type="PANTHER" id="PTHR36506:SF1">
    <property type="entry name" value="PREFLAGELLIN PEPTIDASE"/>
    <property type="match status" value="1"/>
</dbReference>
<evidence type="ECO:0000256" key="3">
    <source>
        <dbReference type="ARBA" id="ARBA00022692"/>
    </source>
</evidence>
<dbReference type="GO" id="GO:0005886">
    <property type="term" value="C:plasma membrane"/>
    <property type="evidence" value="ECO:0007669"/>
    <property type="project" value="UniProtKB-SubCell"/>
</dbReference>
<evidence type="ECO:0000256" key="4">
    <source>
        <dbReference type="ARBA" id="ARBA00022989"/>
    </source>
</evidence>
<keyword evidence="4 6" id="KW-1133">Transmembrane helix</keyword>
<feature type="transmembrane region" description="Helical" evidence="6">
    <location>
        <begin position="54"/>
        <end position="73"/>
    </location>
</feature>
<dbReference type="Proteomes" id="UP000177876">
    <property type="component" value="Unassembled WGS sequence"/>
</dbReference>
<sequence length="153" mass="16356">MEISRLVLLFIFAICAAYYDFRYRLIPNWLVLLCLVSGMALVLLGGIGAFSKYGIGLALGFLLLLPAFVFNMVGGGDVKSLAMIGLLTGPRLLWASFLWGSLLTGAVALIMIASRWLISPCAANCDAEVVRAPASIPYAAILALTAAFYTFIG</sequence>
<organism evidence="8 9">
    <name type="scientific">Candidatus Solincola sediminis</name>
    <dbReference type="NCBI Taxonomy" id="1797199"/>
    <lineage>
        <taxon>Bacteria</taxon>
        <taxon>Bacillati</taxon>
        <taxon>Actinomycetota</taxon>
        <taxon>Candidatus Geothermincolia</taxon>
        <taxon>Candidatus Geothermincolales</taxon>
        <taxon>Candidatus Geothermincolaceae</taxon>
        <taxon>Candidatus Solincola</taxon>
    </lineage>
</organism>
<evidence type="ECO:0000313" key="9">
    <source>
        <dbReference type="Proteomes" id="UP000177876"/>
    </source>
</evidence>
<feature type="domain" description="Prepilin type IV endopeptidase peptidase" evidence="7">
    <location>
        <begin position="8"/>
        <end position="108"/>
    </location>
</feature>
<feature type="transmembrane region" description="Helical" evidence="6">
    <location>
        <begin position="27"/>
        <end position="47"/>
    </location>
</feature>
<evidence type="ECO:0000313" key="8">
    <source>
        <dbReference type="EMBL" id="OFW55417.1"/>
    </source>
</evidence>
<gene>
    <name evidence="8" type="ORF">A2Y75_09880</name>
</gene>
<accession>A0A1F2WF16</accession>
<dbReference type="AlphaFoldDB" id="A0A1F2WF16"/>
<dbReference type="InterPro" id="IPR052218">
    <property type="entry name" value="Preflagellin_Peptidase"/>
</dbReference>